<protein>
    <submittedName>
        <fullName evidence="1">Pilus assembly protein PilM</fullName>
    </submittedName>
</protein>
<dbReference type="EMBL" id="JACSQO010000002">
    <property type="protein sequence ID" value="MBD7943735.1"/>
    <property type="molecule type" value="Genomic_DNA"/>
</dbReference>
<dbReference type="Pfam" id="PF11104">
    <property type="entry name" value="PilM_2"/>
    <property type="match status" value="1"/>
</dbReference>
<sequence>MFNRFKKKSKRYIAFDVNEYLIRAIVMNTSDIKQATIYEYPLNSGIFEGDILVDEMALYDILKKLVQEWAVKRYDVRFFVPDSSVMMKSFEHPSDVSTEKLKSYVEMELGRTIHLPFNQPLIDVYDYLPNDGEATLFAAPSEEINKLAGLLDDLSLHPTIADVRPLSSIRFFEKTIGLAKGKSYLISEWALDGVSISIYMDGKVEFLRHQSIDISKEKWNFILDNNQQQFTYNGNIEEYRGQLLDQIAELDRILNFYRFSLYKGERAVDEIIVFGCSPEMDYIVSEMRSSFNTPIQNINDGKVQVFHANFSSKDIPLIGLIYREEQ</sequence>
<dbReference type="InterPro" id="IPR005883">
    <property type="entry name" value="PilM"/>
</dbReference>
<comment type="caution">
    <text evidence="1">The sequence shown here is derived from an EMBL/GenBank/DDBJ whole genome shotgun (WGS) entry which is preliminary data.</text>
</comment>
<name>A0ABR8R7J4_9BACI</name>
<gene>
    <name evidence="1" type="primary">pilM</name>
    <name evidence="1" type="ORF">H9650_06345</name>
</gene>
<keyword evidence="2" id="KW-1185">Reference proteome</keyword>
<dbReference type="Proteomes" id="UP000640786">
    <property type="component" value="Unassembled WGS sequence"/>
</dbReference>
<reference evidence="1 2" key="1">
    <citation type="submission" date="2020-08" db="EMBL/GenBank/DDBJ databases">
        <title>A Genomic Blueprint of the Chicken Gut Microbiome.</title>
        <authorList>
            <person name="Gilroy R."/>
            <person name="Ravi A."/>
            <person name="Getino M."/>
            <person name="Pursley I."/>
            <person name="Horton D.L."/>
            <person name="Alikhan N.-F."/>
            <person name="Baker D."/>
            <person name="Gharbi K."/>
            <person name="Hall N."/>
            <person name="Watson M."/>
            <person name="Adriaenssens E.M."/>
            <person name="Foster-Nyarko E."/>
            <person name="Jarju S."/>
            <person name="Secka A."/>
            <person name="Antonio M."/>
            <person name="Oren A."/>
            <person name="Chaudhuri R."/>
            <person name="La Ragione R.M."/>
            <person name="Hildebrand F."/>
            <person name="Pallen M.J."/>
        </authorList>
    </citation>
    <scope>NUCLEOTIDE SEQUENCE [LARGE SCALE GENOMIC DNA]</scope>
    <source>
        <strain evidence="1 2">Sa2BUA9</strain>
    </source>
</reference>
<organism evidence="1 2">
    <name type="scientific">Psychrobacillus faecigallinarum</name>
    <dbReference type="NCBI Taxonomy" id="2762235"/>
    <lineage>
        <taxon>Bacteria</taxon>
        <taxon>Bacillati</taxon>
        <taxon>Bacillota</taxon>
        <taxon>Bacilli</taxon>
        <taxon>Bacillales</taxon>
        <taxon>Bacillaceae</taxon>
        <taxon>Psychrobacillus</taxon>
    </lineage>
</organism>
<dbReference type="Gene3D" id="3.30.1490.300">
    <property type="match status" value="1"/>
</dbReference>
<proteinExistence type="predicted"/>
<dbReference type="RefSeq" id="WP_191696825.1">
    <property type="nucleotide sequence ID" value="NZ_JACSQO010000002.1"/>
</dbReference>
<evidence type="ECO:0000313" key="2">
    <source>
        <dbReference type="Proteomes" id="UP000640786"/>
    </source>
</evidence>
<accession>A0ABR8R7J4</accession>
<dbReference type="Gene3D" id="3.30.420.40">
    <property type="match status" value="2"/>
</dbReference>
<evidence type="ECO:0000313" key="1">
    <source>
        <dbReference type="EMBL" id="MBD7943735.1"/>
    </source>
</evidence>